<evidence type="ECO:0000259" key="2">
    <source>
        <dbReference type="Pfam" id="PF03527"/>
    </source>
</evidence>
<dbReference type="Pfam" id="PF03527">
    <property type="entry name" value="RHS"/>
    <property type="match status" value="1"/>
</dbReference>
<comment type="caution">
    <text evidence="3">The sequence shown here is derived from an EMBL/GenBank/DDBJ whole genome shotgun (WGS) entry which is preliminary data.</text>
</comment>
<dbReference type="PANTHER" id="PTHR32305:SF15">
    <property type="entry name" value="PROTEIN RHSA-RELATED"/>
    <property type="match status" value="1"/>
</dbReference>
<dbReference type="Proteomes" id="UP000276295">
    <property type="component" value="Unassembled WGS sequence"/>
</dbReference>
<name>A0A3A5JN06_9ENTR</name>
<dbReference type="NCBIfam" id="TIGR03696">
    <property type="entry name" value="Rhs_assc_core"/>
    <property type="match status" value="1"/>
</dbReference>
<dbReference type="Gene3D" id="2.180.10.10">
    <property type="entry name" value="RHS repeat-associated core"/>
    <property type="match status" value="1"/>
</dbReference>
<evidence type="ECO:0000256" key="1">
    <source>
        <dbReference type="ARBA" id="ARBA00009455"/>
    </source>
</evidence>
<accession>A0A3A5JN06</accession>
<dbReference type="GO" id="GO:0050482">
    <property type="term" value="P:arachidonate secretion"/>
    <property type="evidence" value="ECO:0007669"/>
    <property type="project" value="InterPro"/>
</dbReference>
<dbReference type="InterPro" id="IPR022385">
    <property type="entry name" value="Rhs_assc_core"/>
</dbReference>
<dbReference type="AlphaFoldDB" id="A0A3A5JN06"/>
<dbReference type="RefSeq" id="WP_147365250.1">
    <property type="nucleotide sequence ID" value="NZ_QZWH01000049.1"/>
</dbReference>
<dbReference type="EMBL" id="QZWH01000049">
    <property type="protein sequence ID" value="RJT19421.1"/>
    <property type="molecule type" value="Genomic_DNA"/>
</dbReference>
<evidence type="ECO:0000313" key="3">
    <source>
        <dbReference type="EMBL" id="RJT19421.1"/>
    </source>
</evidence>
<sequence>GSFVPLLRVEQMRAEDRHSPLAEKLERDAEVTFPPVLHQRLNVIEQELRKNQLSDDTLQFLNSTGLKAENLALWLEPEPESDRQIHLYHCDHLGTPLALVSTAGSVDWHITLDPWGNVLSEHNPQKLHQPLRMQGQQYDEESGLHYNRHRYYDPLQGRYITQDPIGLAGGWNVYSYPLNPLQGFDPRGLNGLGIFVSQPGIQTSASGVMSDSMDNIDPPVSLRPDGKPWGAGCGDVKTDAYVPDVLYGVDFAAACQTHDECYGELGKNKAICDTQLGNNIALACDNQLHGIPHSEEVLPSCHMAAGIYQSAVKNLGGPAYEAAQKAATVSTK</sequence>
<dbReference type="SUPFAM" id="SSF48619">
    <property type="entry name" value="Phospholipase A2, PLA2"/>
    <property type="match status" value="1"/>
</dbReference>
<dbReference type="PANTHER" id="PTHR32305">
    <property type="match status" value="1"/>
</dbReference>
<evidence type="ECO:0000313" key="4">
    <source>
        <dbReference type="Proteomes" id="UP000276295"/>
    </source>
</evidence>
<reference evidence="3 4" key="1">
    <citation type="submission" date="2018-09" db="EMBL/GenBank/DDBJ databases">
        <title>Draft genome sequence of Buttiauxella izardii CCUG 35510T.</title>
        <authorList>
            <person name="Salva-Serra F."/>
            <person name="Marathe N."/>
            <person name="Moore E."/>
            <person name="Stadler-Svensson L."/>
            <person name="Engstrom-Jakobsson H."/>
        </authorList>
    </citation>
    <scope>NUCLEOTIDE SEQUENCE [LARGE SCALE GENOMIC DNA]</scope>
    <source>
        <strain evidence="3 4">CCUG 35510</strain>
    </source>
</reference>
<feature type="domain" description="RHS protein conserved region" evidence="2">
    <location>
        <begin position="85"/>
        <end position="121"/>
    </location>
</feature>
<dbReference type="PRINTS" id="PR00394">
    <property type="entry name" value="RHSPROTEIN"/>
</dbReference>
<gene>
    <name evidence="3" type="ORF">D6029_18625</name>
</gene>
<dbReference type="Gene3D" id="1.20.90.10">
    <property type="entry name" value="Phospholipase A2 domain"/>
    <property type="match status" value="1"/>
</dbReference>
<proteinExistence type="inferred from homology"/>
<organism evidence="3 4">
    <name type="scientific">Buttiauxella izardii</name>
    <dbReference type="NCBI Taxonomy" id="82991"/>
    <lineage>
        <taxon>Bacteria</taxon>
        <taxon>Pseudomonadati</taxon>
        <taxon>Pseudomonadota</taxon>
        <taxon>Gammaproteobacteria</taxon>
        <taxon>Enterobacterales</taxon>
        <taxon>Enterobacteriaceae</taxon>
        <taxon>Buttiauxella</taxon>
    </lineage>
</organism>
<dbReference type="InterPro" id="IPR001826">
    <property type="entry name" value="RHS"/>
</dbReference>
<keyword evidence="4" id="KW-1185">Reference proteome</keyword>
<dbReference type="InterPro" id="IPR050708">
    <property type="entry name" value="T6SS_VgrG/RHS"/>
</dbReference>
<dbReference type="InterPro" id="IPR036444">
    <property type="entry name" value="PLipase_A2_dom_sf"/>
</dbReference>
<feature type="non-terminal residue" evidence="3">
    <location>
        <position position="1"/>
    </location>
</feature>
<comment type="similarity">
    <text evidence="1">Belongs to the RHS family.</text>
</comment>
<protein>
    <recommendedName>
        <fullName evidence="2">RHS protein conserved region domain-containing protein</fullName>
    </recommendedName>
</protein>
<dbReference type="GO" id="GO:0004623">
    <property type="term" value="F:phospholipase A2 activity"/>
    <property type="evidence" value="ECO:0007669"/>
    <property type="project" value="InterPro"/>
</dbReference>
<dbReference type="GO" id="GO:0006644">
    <property type="term" value="P:phospholipid metabolic process"/>
    <property type="evidence" value="ECO:0007669"/>
    <property type="project" value="InterPro"/>
</dbReference>
<dbReference type="OrthoDB" id="6043530at2"/>